<dbReference type="Proteomes" id="UP000198519">
    <property type="component" value="Unassembled WGS sequence"/>
</dbReference>
<dbReference type="EMBL" id="FOUE01000003">
    <property type="protein sequence ID" value="SFM36085.1"/>
    <property type="molecule type" value="Genomic_DNA"/>
</dbReference>
<proteinExistence type="predicted"/>
<gene>
    <name evidence="1" type="ORF">SAMN04487963_2230</name>
</gene>
<dbReference type="PANTHER" id="PTHR34801:SF6">
    <property type="entry name" value="SLL1620 PROTEIN"/>
    <property type="match status" value="1"/>
</dbReference>
<dbReference type="Pfam" id="PF07386">
    <property type="entry name" value="DUF1499"/>
    <property type="match status" value="1"/>
</dbReference>
<sequence>MADYSIPNAWAFTAGLSVTLLLSACSSQPPAHLGVGANGMLAPCPPSPNCVSSQADEDDAEHLIAPLNAGPDAWESLPLVLSSDAQLRVVVQSETYIHAEATSFLFRFVDDLEFLYQPDQGLVQVRSGSRTGYSDFGVNRTRLEAIRQQLAE</sequence>
<reference evidence="2" key="1">
    <citation type="submission" date="2016-10" db="EMBL/GenBank/DDBJ databases">
        <authorList>
            <person name="Varghese N."/>
            <person name="Submissions S."/>
        </authorList>
    </citation>
    <scope>NUCLEOTIDE SEQUENCE [LARGE SCALE GENOMIC DNA]</scope>
    <source>
        <strain evidence="2">CGMCC 1.7061</strain>
    </source>
</reference>
<keyword evidence="2" id="KW-1185">Reference proteome</keyword>
<dbReference type="RefSeq" id="WP_092022521.1">
    <property type="nucleotide sequence ID" value="NZ_FOUE01000003.1"/>
</dbReference>
<evidence type="ECO:0000313" key="2">
    <source>
        <dbReference type="Proteomes" id="UP000198519"/>
    </source>
</evidence>
<dbReference type="PIRSF" id="PIRSF026426">
    <property type="entry name" value="DUF1499"/>
    <property type="match status" value="1"/>
</dbReference>
<dbReference type="STRING" id="488535.SAMN04487963_2230"/>
<dbReference type="PANTHER" id="PTHR34801">
    <property type="entry name" value="EXPRESSED PROTEIN"/>
    <property type="match status" value="1"/>
</dbReference>
<dbReference type="AlphaFoldDB" id="A0A1I4Q8T9"/>
<protein>
    <submittedName>
        <fullName evidence="1">Uncharacterized conserved protein, DUF1499 family</fullName>
    </submittedName>
</protein>
<name>A0A1I4Q8T9_9GAMM</name>
<dbReference type="InterPro" id="IPR010865">
    <property type="entry name" value="DUF1499"/>
</dbReference>
<dbReference type="OrthoDB" id="9793534at2"/>
<accession>A0A1I4Q8T9</accession>
<evidence type="ECO:0000313" key="1">
    <source>
        <dbReference type="EMBL" id="SFM36085.1"/>
    </source>
</evidence>
<organism evidence="1 2">
    <name type="scientific">Marinobacter zhejiangensis</name>
    <dbReference type="NCBI Taxonomy" id="488535"/>
    <lineage>
        <taxon>Bacteria</taxon>
        <taxon>Pseudomonadati</taxon>
        <taxon>Pseudomonadota</taxon>
        <taxon>Gammaproteobacteria</taxon>
        <taxon>Pseudomonadales</taxon>
        <taxon>Marinobacteraceae</taxon>
        <taxon>Marinobacter</taxon>
    </lineage>
</organism>